<keyword evidence="5 8" id="KW-0812">Transmembrane</keyword>
<gene>
    <name evidence="10" type="ORF">ACFQDM_12985</name>
</gene>
<comment type="subcellular location">
    <subcellularLocation>
        <location evidence="1">Cell inner membrane</location>
        <topology evidence="1">Multi-pass membrane protein</topology>
    </subcellularLocation>
    <subcellularLocation>
        <location evidence="8">Cell membrane</location>
        <topology evidence="8">Multi-pass membrane protein</topology>
    </subcellularLocation>
</comment>
<evidence type="ECO:0000256" key="6">
    <source>
        <dbReference type="ARBA" id="ARBA00022989"/>
    </source>
</evidence>
<organism evidence="10 11">
    <name type="scientific">Ponticaulis profundi</name>
    <dbReference type="NCBI Taxonomy" id="2665222"/>
    <lineage>
        <taxon>Bacteria</taxon>
        <taxon>Pseudomonadati</taxon>
        <taxon>Pseudomonadota</taxon>
        <taxon>Alphaproteobacteria</taxon>
        <taxon>Hyphomonadales</taxon>
        <taxon>Hyphomonadaceae</taxon>
        <taxon>Ponticaulis</taxon>
    </lineage>
</organism>
<feature type="transmembrane region" description="Helical" evidence="8">
    <location>
        <begin position="21"/>
        <end position="45"/>
    </location>
</feature>
<dbReference type="Gene3D" id="1.10.3720.10">
    <property type="entry name" value="MetI-like"/>
    <property type="match status" value="2"/>
</dbReference>
<dbReference type="CDD" id="cd06261">
    <property type="entry name" value="TM_PBP2"/>
    <property type="match status" value="2"/>
</dbReference>
<feature type="transmembrane region" description="Helical" evidence="8">
    <location>
        <begin position="346"/>
        <end position="366"/>
    </location>
</feature>
<keyword evidence="6 8" id="KW-1133">Transmembrane helix</keyword>
<keyword evidence="4" id="KW-0997">Cell inner membrane</keyword>
<name>A0ABW1SBG4_9PROT</name>
<accession>A0ABW1SBG4</accession>
<dbReference type="Proteomes" id="UP001596303">
    <property type="component" value="Unassembled WGS sequence"/>
</dbReference>
<evidence type="ECO:0000256" key="8">
    <source>
        <dbReference type="RuleBase" id="RU363032"/>
    </source>
</evidence>
<dbReference type="InterPro" id="IPR035906">
    <property type="entry name" value="MetI-like_sf"/>
</dbReference>
<evidence type="ECO:0000256" key="1">
    <source>
        <dbReference type="ARBA" id="ARBA00004429"/>
    </source>
</evidence>
<evidence type="ECO:0000256" key="4">
    <source>
        <dbReference type="ARBA" id="ARBA00022519"/>
    </source>
</evidence>
<sequence>MSVLNALPTRAESETPRPLRVEWHAIGIIALCIFLIIPILGILFGSMAPSEGSWDHLVSTVLWDYVLNTLGLLLIVAVLTSTMGTGAAWLVAVTDFPGRRIFEWLLVLPVAAPAYIIAYVYTDLLEFAGPVQTWIRDVTGWGASDYWFPPIRSLPGAGVMLALVLYPYVYLLARSSFLNQSRTRFAAARSLGASPLRAFWRVALPSAKAAILGGMALAMMETAADFGVADYFGVTTFSTGIYRAWYGLGDPVSSLRLAGLLLVIVAILLMIERAARNDSDAPAIARDSLSPPMKLGPVLSIGAMIGCAIPILFGFLIPVLRLIWLALEADGVRSVSQFVIFARNSFSLSIGTALIALLLALFLAYAQRSRTRADRLPVSVAATRLATLGYALPGTLLAVGLLLPLTSFDKILSSWVENQFGLGLGLILTGSVFALIYAYVIRFLTVAYNTVEPAVGAIPTSMDEAARTLGSRTWRIVSKVHFPGLRPALYSAALLVFIDTMRELPATLLLRPFNFETLATRVYRLASDERLAEASTAALALVVIGLIPVLLLNKVSKRH</sequence>
<keyword evidence="2 8" id="KW-0813">Transport</keyword>
<feature type="transmembrane region" description="Helical" evidence="8">
    <location>
        <begin position="198"/>
        <end position="220"/>
    </location>
</feature>
<feature type="transmembrane region" description="Helical" evidence="8">
    <location>
        <begin position="387"/>
        <end position="408"/>
    </location>
</feature>
<dbReference type="EMBL" id="JBHSSW010000017">
    <property type="protein sequence ID" value="MFC6199002.1"/>
    <property type="molecule type" value="Genomic_DNA"/>
</dbReference>
<dbReference type="Pfam" id="PF00528">
    <property type="entry name" value="BPD_transp_1"/>
    <property type="match status" value="2"/>
</dbReference>
<feature type="domain" description="ABC transmembrane type-1" evidence="9">
    <location>
        <begin position="342"/>
        <end position="552"/>
    </location>
</feature>
<feature type="transmembrane region" description="Helical" evidence="8">
    <location>
        <begin position="420"/>
        <end position="440"/>
    </location>
</feature>
<proteinExistence type="inferred from homology"/>
<evidence type="ECO:0000313" key="11">
    <source>
        <dbReference type="Proteomes" id="UP001596303"/>
    </source>
</evidence>
<evidence type="ECO:0000256" key="5">
    <source>
        <dbReference type="ARBA" id="ARBA00022692"/>
    </source>
</evidence>
<keyword evidence="11" id="KW-1185">Reference proteome</keyword>
<dbReference type="PANTHER" id="PTHR43357">
    <property type="entry name" value="INNER MEMBRANE ABC TRANSPORTER PERMEASE PROTEIN YDCV"/>
    <property type="match status" value="1"/>
</dbReference>
<keyword evidence="3" id="KW-1003">Cell membrane</keyword>
<comment type="similarity">
    <text evidence="8">Belongs to the binding-protein-dependent transport system permease family.</text>
</comment>
<feature type="transmembrane region" description="Helical" evidence="8">
    <location>
        <begin position="104"/>
        <end position="122"/>
    </location>
</feature>
<dbReference type="PANTHER" id="PTHR43357:SF3">
    <property type="entry name" value="FE(3+)-TRANSPORT SYSTEM PERMEASE PROTEIN FBPB 2"/>
    <property type="match status" value="1"/>
</dbReference>
<comment type="caution">
    <text evidence="10">The sequence shown here is derived from an EMBL/GenBank/DDBJ whole genome shotgun (WGS) entry which is preliminary data.</text>
</comment>
<evidence type="ECO:0000256" key="2">
    <source>
        <dbReference type="ARBA" id="ARBA00022448"/>
    </source>
</evidence>
<dbReference type="SUPFAM" id="SSF161098">
    <property type="entry name" value="MetI-like"/>
    <property type="match status" value="2"/>
</dbReference>
<dbReference type="PROSITE" id="PS50928">
    <property type="entry name" value="ABC_TM1"/>
    <property type="match status" value="2"/>
</dbReference>
<feature type="transmembrane region" description="Helical" evidence="8">
    <location>
        <begin position="531"/>
        <end position="552"/>
    </location>
</feature>
<keyword evidence="7 8" id="KW-0472">Membrane</keyword>
<dbReference type="InterPro" id="IPR000515">
    <property type="entry name" value="MetI-like"/>
</dbReference>
<feature type="transmembrane region" description="Helical" evidence="8">
    <location>
        <begin position="65"/>
        <end position="92"/>
    </location>
</feature>
<evidence type="ECO:0000313" key="10">
    <source>
        <dbReference type="EMBL" id="MFC6199002.1"/>
    </source>
</evidence>
<evidence type="ECO:0000256" key="7">
    <source>
        <dbReference type="ARBA" id="ARBA00023136"/>
    </source>
</evidence>
<evidence type="ECO:0000259" key="9">
    <source>
        <dbReference type="PROSITE" id="PS50928"/>
    </source>
</evidence>
<evidence type="ECO:0000256" key="3">
    <source>
        <dbReference type="ARBA" id="ARBA00022475"/>
    </source>
</evidence>
<reference evidence="11" key="1">
    <citation type="journal article" date="2019" name="Int. J. Syst. Evol. Microbiol.">
        <title>The Global Catalogue of Microorganisms (GCM) 10K type strain sequencing project: providing services to taxonomists for standard genome sequencing and annotation.</title>
        <authorList>
            <consortium name="The Broad Institute Genomics Platform"/>
            <consortium name="The Broad Institute Genome Sequencing Center for Infectious Disease"/>
            <person name="Wu L."/>
            <person name="Ma J."/>
        </authorList>
    </citation>
    <scope>NUCLEOTIDE SEQUENCE [LARGE SCALE GENOMIC DNA]</scope>
    <source>
        <strain evidence="11">CGMCC-1.15741</strain>
    </source>
</reference>
<feature type="transmembrane region" description="Helical" evidence="8">
    <location>
        <begin position="157"/>
        <end position="177"/>
    </location>
</feature>
<dbReference type="RefSeq" id="WP_377379704.1">
    <property type="nucleotide sequence ID" value="NZ_JBHSSW010000017.1"/>
</dbReference>
<feature type="domain" description="ABC transmembrane type-1" evidence="9">
    <location>
        <begin position="66"/>
        <end position="273"/>
    </location>
</feature>
<feature type="transmembrane region" description="Helical" evidence="8">
    <location>
        <begin position="255"/>
        <end position="275"/>
    </location>
</feature>
<protein>
    <submittedName>
        <fullName evidence="10">ABC transporter permease</fullName>
    </submittedName>
</protein>
<feature type="transmembrane region" description="Helical" evidence="8">
    <location>
        <begin position="295"/>
        <end position="326"/>
    </location>
</feature>